<dbReference type="EMBL" id="NBIV01000021">
    <property type="protein sequence ID" value="PXF47660.1"/>
    <property type="molecule type" value="Genomic_DNA"/>
</dbReference>
<dbReference type="OrthoDB" id="5103at2759"/>
<organism evidence="9 10">
    <name type="scientific">Gracilariopsis chorda</name>
    <dbReference type="NCBI Taxonomy" id="448386"/>
    <lineage>
        <taxon>Eukaryota</taxon>
        <taxon>Rhodophyta</taxon>
        <taxon>Florideophyceae</taxon>
        <taxon>Rhodymeniophycidae</taxon>
        <taxon>Gracilariales</taxon>
        <taxon>Gracilariaceae</taxon>
        <taxon>Gracilariopsis</taxon>
    </lineage>
</organism>
<gene>
    <name evidence="9" type="ORF">BWQ96_02522</name>
</gene>
<evidence type="ECO:0000256" key="6">
    <source>
        <dbReference type="SAM" id="MobiDB-lite"/>
    </source>
</evidence>
<evidence type="ECO:0000313" key="9">
    <source>
        <dbReference type="EMBL" id="PXF47660.1"/>
    </source>
</evidence>
<evidence type="ECO:0000256" key="3">
    <source>
        <dbReference type="ARBA" id="ARBA00022692"/>
    </source>
</evidence>
<feature type="chain" id="PRO_5015954849" evidence="7">
    <location>
        <begin position="21"/>
        <end position="323"/>
    </location>
</feature>
<evidence type="ECO:0000313" key="10">
    <source>
        <dbReference type="Proteomes" id="UP000247409"/>
    </source>
</evidence>
<feature type="domain" description="Lipid desaturase" evidence="8">
    <location>
        <begin position="133"/>
        <end position="301"/>
    </location>
</feature>
<dbReference type="AlphaFoldDB" id="A0A2V3J2N4"/>
<comment type="subcellular location">
    <subcellularLocation>
        <location evidence="1">Membrane</location>
        <topology evidence="1">Multi-pass membrane protein</topology>
    </subcellularLocation>
</comment>
<keyword evidence="3" id="KW-0812">Transmembrane</keyword>
<name>A0A2V3J2N4_9FLOR</name>
<keyword evidence="10" id="KW-1185">Reference proteome</keyword>
<keyword evidence="4" id="KW-1133">Transmembrane helix</keyword>
<keyword evidence="7" id="KW-0732">Signal</keyword>
<dbReference type="InterPro" id="IPR019547">
    <property type="entry name" value="Lipid_desat"/>
</dbReference>
<dbReference type="STRING" id="448386.A0A2V3J2N4"/>
<evidence type="ECO:0000256" key="5">
    <source>
        <dbReference type="ARBA" id="ARBA00023136"/>
    </source>
</evidence>
<accession>A0A2V3J2N4</accession>
<feature type="region of interest" description="Disordered" evidence="6">
    <location>
        <begin position="54"/>
        <end position="73"/>
    </location>
</feature>
<evidence type="ECO:0000256" key="2">
    <source>
        <dbReference type="ARBA" id="ARBA00007620"/>
    </source>
</evidence>
<dbReference type="PANTHER" id="PTHR48231">
    <property type="entry name" value="TMEM189_B_DMAIN DOMAIN-CONTAINING PROTEIN"/>
    <property type="match status" value="1"/>
</dbReference>
<dbReference type="Pfam" id="PF10520">
    <property type="entry name" value="Lipid_desat"/>
    <property type="match status" value="1"/>
</dbReference>
<sequence>MHSVNMSLAFVAIFPLRLTPSPRTKTASQFQTPAERQHSKHITFTNRTRILPKCTQTIPPPRTRAPATNPNYKKPSATPQLIAQGDSLQSTPEQQLYLAAFALASLATFAQVGTLISTPLDALSDLSAIFAAYIFTDFAVGVYHHAVDNYGSKHTPFVGYQIDAFQGHHKYPWTITARDMPNNLYRLTKITLPQLCALLLLPIPHQWQSFYSAFLFFIVLSQETHRQAHMTRAAPWVRALQQAGVIVSPKAHAAHHKSSAAYEGNYCILSGWWNRVLDRSGFFRFVEAVVFCLTGNEPICWRLDSSLKYDALRTLPRTWRETL</sequence>
<evidence type="ECO:0000256" key="4">
    <source>
        <dbReference type="ARBA" id="ARBA00022989"/>
    </source>
</evidence>
<comment type="similarity">
    <text evidence="2">Belongs to the fatty acid desaturase CarF family.</text>
</comment>
<comment type="caution">
    <text evidence="9">The sequence shown here is derived from an EMBL/GenBank/DDBJ whole genome shotgun (WGS) entry which is preliminary data.</text>
</comment>
<evidence type="ECO:0000256" key="1">
    <source>
        <dbReference type="ARBA" id="ARBA00004141"/>
    </source>
</evidence>
<protein>
    <submittedName>
        <fullName evidence="9">Fatty acid desaturase 4-like 1, chloroplastic</fullName>
    </submittedName>
</protein>
<feature type="signal peptide" evidence="7">
    <location>
        <begin position="1"/>
        <end position="20"/>
    </location>
</feature>
<dbReference type="UniPathway" id="UPA00199"/>
<keyword evidence="5" id="KW-0472">Membrane</keyword>
<proteinExistence type="inferred from homology"/>
<reference evidence="9 10" key="1">
    <citation type="journal article" date="2018" name="Mol. Biol. Evol.">
        <title>Analysis of the draft genome of the red seaweed Gracilariopsis chorda provides insights into genome size evolution in Rhodophyta.</title>
        <authorList>
            <person name="Lee J."/>
            <person name="Yang E.C."/>
            <person name="Graf L."/>
            <person name="Yang J.H."/>
            <person name="Qiu H."/>
            <person name="Zel Zion U."/>
            <person name="Chan C.X."/>
            <person name="Stephens T.G."/>
            <person name="Weber A.P.M."/>
            <person name="Boo G.H."/>
            <person name="Boo S.M."/>
            <person name="Kim K.M."/>
            <person name="Shin Y."/>
            <person name="Jung M."/>
            <person name="Lee S.J."/>
            <person name="Yim H.S."/>
            <person name="Lee J.H."/>
            <person name="Bhattacharya D."/>
            <person name="Yoon H.S."/>
        </authorList>
    </citation>
    <scope>NUCLEOTIDE SEQUENCE [LARGE SCALE GENOMIC DNA]</scope>
    <source>
        <strain evidence="9 10">SKKU-2015</strain>
        <tissue evidence="9">Whole body</tissue>
    </source>
</reference>
<evidence type="ECO:0000256" key="7">
    <source>
        <dbReference type="SAM" id="SignalP"/>
    </source>
</evidence>
<dbReference type="GO" id="GO:0006631">
    <property type="term" value="P:fatty acid metabolic process"/>
    <property type="evidence" value="ECO:0007669"/>
    <property type="project" value="UniProtKB-UniPathway"/>
</dbReference>
<dbReference type="PANTHER" id="PTHR48231:SF1">
    <property type="entry name" value="OS08G0187900 PROTEIN"/>
    <property type="match status" value="1"/>
</dbReference>
<evidence type="ECO:0000259" key="8">
    <source>
        <dbReference type="Pfam" id="PF10520"/>
    </source>
</evidence>
<dbReference type="Proteomes" id="UP000247409">
    <property type="component" value="Unassembled WGS sequence"/>
</dbReference>
<dbReference type="GO" id="GO:0016020">
    <property type="term" value="C:membrane"/>
    <property type="evidence" value="ECO:0007669"/>
    <property type="project" value="UniProtKB-SubCell"/>
</dbReference>